<evidence type="ECO:0000256" key="1">
    <source>
        <dbReference type="ARBA" id="ARBA00004141"/>
    </source>
</evidence>
<feature type="region of interest" description="Disordered" evidence="5">
    <location>
        <begin position="1"/>
        <end position="21"/>
    </location>
</feature>
<comment type="caution">
    <text evidence="8">The sequence shown here is derived from an EMBL/GenBank/DDBJ whole genome shotgun (WGS) entry which is preliminary data.</text>
</comment>
<evidence type="ECO:0000256" key="5">
    <source>
        <dbReference type="SAM" id="MobiDB-lite"/>
    </source>
</evidence>
<dbReference type="Proteomes" id="UP000606044">
    <property type="component" value="Unassembled WGS sequence"/>
</dbReference>
<keyword evidence="9" id="KW-1185">Reference proteome</keyword>
<feature type="transmembrane region" description="Helical" evidence="6">
    <location>
        <begin position="127"/>
        <end position="147"/>
    </location>
</feature>
<reference evidence="8" key="1">
    <citation type="journal article" date="2014" name="Int. J. Syst. Evol. Microbiol.">
        <title>Complete genome sequence of Corynebacterium casei LMG S-19264T (=DSM 44701T), isolated from a smear-ripened cheese.</title>
        <authorList>
            <consortium name="US DOE Joint Genome Institute (JGI-PGF)"/>
            <person name="Walter F."/>
            <person name="Albersmeier A."/>
            <person name="Kalinowski J."/>
            <person name="Ruckert C."/>
        </authorList>
    </citation>
    <scope>NUCLEOTIDE SEQUENCE</scope>
    <source>
        <strain evidence="8">CCM 7897</strain>
    </source>
</reference>
<protein>
    <submittedName>
        <fullName evidence="8">FUSC family protein</fullName>
    </submittedName>
</protein>
<dbReference type="EMBL" id="BMCT01000001">
    <property type="protein sequence ID" value="GGF52257.1"/>
    <property type="molecule type" value="Genomic_DNA"/>
</dbReference>
<evidence type="ECO:0000256" key="3">
    <source>
        <dbReference type="ARBA" id="ARBA00022989"/>
    </source>
</evidence>
<evidence type="ECO:0000256" key="6">
    <source>
        <dbReference type="SAM" id="Phobius"/>
    </source>
</evidence>
<dbReference type="GO" id="GO:0016020">
    <property type="term" value="C:membrane"/>
    <property type="evidence" value="ECO:0007669"/>
    <property type="project" value="UniProtKB-SubCell"/>
</dbReference>
<comment type="subcellular location">
    <subcellularLocation>
        <location evidence="1">Membrane</location>
        <topology evidence="1">Multi-pass membrane protein</topology>
    </subcellularLocation>
</comment>
<evidence type="ECO:0000259" key="7">
    <source>
        <dbReference type="Pfam" id="PF13515"/>
    </source>
</evidence>
<organism evidence="8 9">
    <name type="scientific">Azorhizobium oxalatiphilum</name>
    <dbReference type="NCBI Taxonomy" id="980631"/>
    <lineage>
        <taxon>Bacteria</taxon>
        <taxon>Pseudomonadati</taxon>
        <taxon>Pseudomonadota</taxon>
        <taxon>Alphaproteobacteria</taxon>
        <taxon>Hyphomicrobiales</taxon>
        <taxon>Xanthobacteraceae</taxon>
        <taxon>Azorhizobium</taxon>
    </lineage>
</organism>
<proteinExistence type="predicted"/>
<gene>
    <name evidence="8" type="ORF">GCM10007301_09680</name>
</gene>
<reference evidence="8" key="2">
    <citation type="submission" date="2020-09" db="EMBL/GenBank/DDBJ databases">
        <authorList>
            <person name="Sun Q."/>
            <person name="Sedlacek I."/>
        </authorList>
    </citation>
    <scope>NUCLEOTIDE SEQUENCE</scope>
    <source>
        <strain evidence="8">CCM 7897</strain>
    </source>
</reference>
<dbReference type="Pfam" id="PF13515">
    <property type="entry name" value="FUSC_2"/>
    <property type="match status" value="1"/>
</dbReference>
<feature type="transmembrane region" description="Helical" evidence="6">
    <location>
        <begin position="179"/>
        <end position="198"/>
    </location>
</feature>
<dbReference type="AlphaFoldDB" id="A0A917BPR3"/>
<evidence type="ECO:0000313" key="8">
    <source>
        <dbReference type="EMBL" id="GGF52257.1"/>
    </source>
</evidence>
<feature type="transmembrane region" description="Helical" evidence="6">
    <location>
        <begin position="351"/>
        <end position="371"/>
    </location>
</feature>
<keyword evidence="2 6" id="KW-0812">Transmembrane</keyword>
<evidence type="ECO:0000256" key="2">
    <source>
        <dbReference type="ARBA" id="ARBA00022692"/>
    </source>
</evidence>
<feature type="transmembrane region" description="Helical" evidence="6">
    <location>
        <begin position="154"/>
        <end position="173"/>
    </location>
</feature>
<dbReference type="RefSeq" id="WP_244644159.1">
    <property type="nucleotide sequence ID" value="NZ_BMCT01000001.1"/>
</dbReference>
<dbReference type="InterPro" id="IPR049453">
    <property type="entry name" value="Memb_transporter_dom"/>
</dbReference>
<evidence type="ECO:0000313" key="9">
    <source>
        <dbReference type="Proteomes" id="UP000606044"/>
    </source>
</evidence>
<evidence type="ECO:0000256" key="4">
    <source>
        <dbReference type="ARBA" id="ARBA00023136"/>
    </source>
</evidence>
<feature type="transmembrane region" description="Helical" evidence="6">
    <location>
        <begin position="76"/>
        <end position="94"/>
    </location>
</feature>
<feature type="domain" description="Integral membrane bound transporter" evidence="7">
    <location>
        <begin position="233"/>
        <end position="363"/>
    </location>
</feature>
<keyword evidence="3 6" id="KW-1133">Transmembrane helix</keyword>
<name>A0A917BPR3_9HYPH</name>
<feature type="transmembrane region" description="Helical" evidence="6">
    <location>
        <begin position="319"/>
        <end position="339"/>
    </location>
</feature>
<accession>A0A917BPR3</accession>
<keyword evidence="4 6" id="KW-0472">Membrane</keyword>
<sequence length="389" mass="39727">MSDTPAGALHPTSRPTLPAARRRDAVRALAGRPQLRESLALSAQPSLRNSALAGVQAALTAAIALPLVVASPFAHLVGTAALGALVALFGRFAPTRQRNGIVLRAALCQILAVLVMSGAAALGLPMIGQLVLLALACGLFFLVAVSARFGPPGALIFVFAAGAAMGHADSAAAVLEQTLAVALVAALALLICAGTEVFRRQASPDAPFPVEPPRPLSHRLVAAARISLACGLSALAAHACGADHPAWAAMGTLAVMQGTHLHLTMTRALQRMAGTMVGAGLVWLILLQEPSVWTVIALVVLLQVATEMIIGVNYALGQILVTPMALLMSTLASPQGTALRLAGAAMAPERVLDTLAGALIGIVLAVACSSLDDRLHLARHHAGRSAPTL</sequence>
<feature type="transmembrane region" description="Helical" evidence="6">
    <location>
        <begin position="101"/>
        <end position="121"/>
    </location>
</feature>